<dbReference type="Proteomes" id="UP000606974">
    <property type="component" value="Unassembled WGS sequence"/>
</dbReference>
<evidence type="ECO:0000256" key="2">
    <source>
        <dbReference type="ARBA" id="ARBA00022771"/>
    </source>
</evidence>
<dbReference type="PANTHER" id="PTHR11685">
    <property type="entry name" value="RBR FAMILY RING FINGER AND IBR DOMAIN-CONTAINING"/>
    <property type="match status" value="1"/>
</dbReference>
<dbReference type="PROSITE" id="PS50089">
    <property type="entry name" value="ZF_RING_2"/>
    <property type="match status" value="1"/>
</dbReference>
<keyword evidence="9" id="KW-1185">Reference proteome</keyword>
<dbReference type="GO" id="GO:0004842">
    <property type="term" value="F:ubiquitin-protein transferase activity"/>
    <property type="evidence" value="ECO:0007669"/>
    <property type="project" value="InterPro"/>
</dbReference>
<dbReference type="SUPFAM" id="SSF57850">
    <property type="entry name" value="RING/U-box"/>
    <property type="match status" value="2"/>
</dbReference>
<evidence type="ECO:0000313" key="8">
    <source>
        <dbReference type="EMBL" id="KAF7507367.1"/>
    </source>
</evidence>
<dbReference type="SMART" id="SM00647">
    <property type="entry name" value="IBR"/>
    <property type="match status" value="1"/>
</dbReference>
<dbReference type="InterPro" id="IPR002867">
    <property type="entry name" value="IBR_dom"/>
</dbReference>
<evidence type="ECO:0000256" key="1">
    <source>
        <dbReference type="ARBA" id="ARBA00022723"/>
    </source>
</evidence>
<dbReference type="CDD" id="cd20335">
    <property type="entry name" value="BRcat_RBR"/>
    <property type="match status" value="1"/>
</dbReference>
<evidence type="ECO:0000256" key="5">
    <source>
        <dbReference type="PROSITE-ProRule" id="PRU00175"/>
    </source>
</evidence>
<feature type="compositionally biased region" description="Basic and acidic residues" evidence="6">
    <location>
        <begin position="1"/>
        <end position="15"/>
    </location>
</feature>
<keyword evidence="3" id="KW-0833">Ubl conjugation pathway</keyword>
<evidence type="ECO:0000256" key="4">
    <source>
        <dbReference type="ARBA" id="ARBA00022833"/>
    </source>
</evidence>
<dbReference type="Gene3D" id="3.30.40.10">
    <property type="entry name" value="Zinc/RING finger domain, C3HC4 (zinc finger)"/>
    <property type="match status" value="1"/>
</dbReference>
<keyword evidence="2 5" id="KW-0863">Zinc-finger</keyword>
<sequence>MKTESVSDGLSKSRGDLQTPMISTSSRPRLFGRKCSTWDRDEIEEILDYFQVEHWQTKRKTALFDLMCHRVVQDRGVDESAIPATKLLRFIRGDDGATTQPLIGAKPQGNDESESENGGSSGTGKSQNSLKRKHDDMDAPGITNLTDYWPGLPVQDCVVCSTELLRTVNTPWRRITSGCAHRSTICLTCLQQHVENQLAMNAVNTIPCPMCHATLNPADIQAWSNPEFFDRYGRISVQQAMHEALNFRWCAAPDCQNGFLCDPESESYTTCDACGRMTCLNYDIDYHGGISCKDFQDQRTKAEGGVRLKQEQDQQSMAEALDASTRSATSAWFLGHASSPKAIRFIGKAVNITGPYVNEFQAKRDTETRVRSLPQGIFWHGQTGASQIVQTMMKRSAWQDRIAEDGGFLHDAHQWAVVQRGVAEDDGIGIEVVEANTATLSTTSRSQSEDECGKSPHQKFLISFSFFMFPFKDERGFHSAEDVGEDLLHLHLQQPSPIYTTPSQQRSRLPGPKQPMAFSIKVVDLRAFLPREYWNQMASRWKGQPGLIFSYFHSLGVNLTA</sequence>
<feature type="domain" description="RING-type" evidence="7">
    <location>
        <begin position="157"/>
        <end position="212"/>
    </location>
</feature>
<dbReference type="InterPro" id="IPR031127">
    <property type="entry name" value="E3_UB_ligase_RBR"/>
</dbReference>
<evidence type="ECO:0000313" key="9">
    <source>
        <dbReference type="Proteomes" id="UP000606974"/>
    </source>
</evidence>
<evidence type="ECO:0000259" key="7">
    <source>
        <dbReference type="PROSITE" id="PS50089"/>
    </source>
</evidence>
<proteinExistence type="predicted"/>
<dbReference type="InterPro" id="IPR013083">
    <property type="entry name" value="Znf_RING/FYVE/PHD"/>
</dbReference>
<dbReference type="Pfam" id="PF01485">
    <property type="entry name" value="IBR"/>
    <property type="match status" value="1"/>
</dbReference>
<reference evidence="8" key="1">
    <citation type="submission" date="2020-02" db="EMBL/GenBank/DDBJ databases">
        <authorList>
            <person name="Palmer J.M."/>
        </authorList>
    </citation>
    <scope>NUCLEOTIDE SEQUENCE</scope>
    <source>
        <strain evidence="8">EPUS1.4</strain>
        <tissue evidence="8">Thallus</tissue>
    </source>
</reference>
<organism evidence="8 9">
    <name type="scientific">Endocarpon pusillum</name>
    <dbReference type="NCBI Taxonomy" id="364733"/>
    <lineage>
        <taxon>Eukaryota</taxon>
        <taxon>Fungi</taxon>
        <taxon>Dikarya</taxon>
        <taxon>Ascomycota</taxon>
        <taxon>Pezizomycotina</taxon>
        <taxon>Eurotiomycetes</taxon>
        <taxon>Chaetothyriomycetidae</taxon>
        <taxon>Verrucariales</taxon>
        <taxon>Verrucariaceae</taxon>
        <taxon>Endocarpon</taxon>
    </lineage>
</organism>
<feature type="region of interest" description="Disordered" evidence="6">
    <location>
        <begin position="98"/>
        <end position="137"/>
    </location>
</feature>
<evidence type="ECO:0000256" key="3">
    <source>
        <dbReference type="ARBA" id="ARBA00022786"/>
    </source>
</evidence>
<dbReference type="GO" id="GO:0016567">
    <property type="term" value="P:protein ubiquitination"/>
    <property type="evidence" value="ECO:0007669"/>
    <property type="project" value="InterPro"/>
</dbReference>
<keyword evidence="4" id="KW-0862">Zinc</keyword>
<name>A0A8H7AI06_9EURO</name>
<dbReference type="GO" id="GO:0008270">
    <property type="term" value="F:zinc ion binding"/>
    <property type="evidence" value="ECO:0007669"/>
    <property type="project" value="UniProtKB-KW"/>
</dbReference>
<dbReference type="AlphaFoldDB" id="A0A8H7AI06"/>
<accession>A0A8H7AI06</accession>
<feature type="region of interest" description="Disordered" evidence="6">
    <location>
        <begin position="1"/>
        <end position="28"/>
    </location>
</feature>
<dbReference type="EMBL" id="JAACFV010000070">
    <property type="protein sequence ID" value="KAF7507367.1"/>
    <property type="molecule type" value="Genomic_DNA"/>
</dbReference>
<gene>
    <name evidence="8" type="ORF">GJ744_010684</name>
</gene>
<dbReference type="OrthoDB" id="1431934at2759"/>
<evidence type="ECO:0000256" key="6">
    <source>
        <dbReference type="SAM" id="MobiDB-lite"/>
    </source>
</evidence>
<protein>
    <recommendedName>
        <fullName evidence="7">RING-type domain-containing protein</fullName>
    </recommendedName>
</protein>
<dbReference type="InterPro" id="IPR001841">
    <property type="entry name" value="Znf_RING"/>
</dbReference>
<keyword evidence="1" id="KW-0479">Metal-binding</keyword>
<comment type="caution">
    <text evidence="8">The sequence shown here is derived from an EMBL/GenBank/DDBJ whole genome shotgun (WGS) entry which is preliminary data.</text>
</comment>